<proteinExistence type="predicted"/>
<dbReference type="RefSeq" id="WP_022541329.1">
    <property type="nucleotide sequence ID" value="NC_022521.1"/>
</dbReference>
<dbReference type="InterPro" id="IPR027417">
    <property type="entry name" value="P-loop_NTPase"/>
</dbReference>
<keyword evidence="3" id="KW-1185">Reference proteome</keyword>
<dbReference type="AlphaFoldDB" id="U3TDF6"/>
<dbReference type="KEGG" id="acj:ACAM_0586"/>
<dbReference type="EMBL" id="AP012489">
    <property type="protein sequence ID" value="BAN90055.1"/>
    <property type="molecule type" value="Genomic_DNA"/>
</dbReference>
<feature type="domain" description="AAA+ ATPase" evidence="1">
    <location>
        <begin position="17"/>
        <end position="184"/>
    </location>
</feature>
<dbReference type="SMART" id="SM00382">
    <property type="entry name" value="AAA"/>
    <property type="match status" value="1"/>
</dbReference>
<organism evidence="2 3">
    <name type="scientific">Aeropyrum camini SY1 = JCM 12091</name>
    <dbReference type="NCBI Taxonomy" id="1198449"/>
    <lineage>
        <taxon>Archaea</taxon>
        <taxon>Thermoproteota</taxon>
        <taxon>Thermoprotei</taxon>
        <taxon>Desulfurococcales</taxon>
        <taxon>Desulfurococcaceae</taxon>
        <taxon>Aeropyrum</taxon>
    </lineage>
</organism>
<dbReference type="GO" id="GO:0005524">
    <property type="term" value="F:ATP binding"/>
    <property type="evidence" value="ECO:0007669"/>
    <property type="project" value="InterPro"/>
</dbReference>
<dbReference type="Gene3D" id="3.40.50.300">
    <property type="entry name" value="P-loop containing nucleotide triphosphate hydrolases"/>
    <property type="match status" value="1"/>
</dbReference>
<gene>
    <name evidence="2" type="ORF">ACAM_0586</name>
</gene>
<dbReference type="InterPro" id="IPR011704">
    <property type="entry name" value="ATPase_dyneun-rel_AAA"/>
</dbReference>
<dbReference type="GO" id="GO:0016887">
    <property type="term" value="F:ATP hydrolysis activity"/>
    <property type="evidence" value="ECO:0007669"/>
    <property type="project" value="InterPro"/>
</dbReference>
<dbReference type="STRING" id="1198449.ACAM_0586"/>
<dbReference type="eggNOG" id="arCOG04159">
    <property type="taxonomic scope" value="Archaea"/>
</dbReference>
<dbReference type="CDD" id="cd00009">
    <property type="entry name" value="AAA"/>
    <property type="match status" value="1"/>
</dbReference>
<evidence type="ECO:0000313" key="3">
    <source>
        <dbReference type="Proteomes" id="UP000016887"/>
    </source>
</evidence>
<evidence type="ECO:0000313" key="2">
    <source>
        <dbReference type="EMBL" id="BAN90055.1"/>
    </source>
</evidence>
<dbReference type="SUPFAM" id="SSF52540">
    <property type="entry name" value="P-loop containing nucleoside triphosphate hydrolases"/>
    <property type="match status" value="1"/>
</dbReference>
<sequence length="355" mass="39609">MDAVSPSEARVILQRYGADRVLLIGPPGVGKSTVVREYAEETASREGLEFVDLSEVQSLEDLEAGRFYAFLHIYAPLVRAEDLAFIARRGEGYDWALPSKLAYLTRPGVRGLVFIDEITNVSLPEVQTILFSTVLDKRIAYYKLSSGVEVAAAGNSPRDSPVAQWPPPPLLDRFRLLLRVKPPDPGEWVSWMNSVGRPWDRRVAAVLKARPNLIYRPPEDEEDKFPTPRSWSQLAWELAKTDAHGDEAFRIAAMTVGRRAAEEARQFLQPDPRSLDISMFSRLGERERLTLLAVEAGRLASSGMEEVCRALERIGSYGAHYAVWLLMLSGVDTVEVASSCRYVEGLLSKLSNYLG</sequence>
<dbReference type="InterPro" id="IPR003593">
    <property type="entry name" value="AAA+_ATPase"/>
</dbReference>
<dbReference type="GeneID" id="17110028"/>
<name>U3TDF6_9CREN</name>
<dbReference type="Pfam" id="PF07728">
    <property type="entry name" value="AAA_5"/>
    <property type="match status" value="1"/>
</dbReference>
<evidence type="ECO:0000259" key="1">
    <source>
        <dbReference type="SMART" id="SM00382"/>
    </source>
</evidence>
<protein>
    <submittedName>
        <fullName evidence="2">MoxR-like ATPase</fullName>
    </submittedName>
</protein>
<accession>U3TDF6</accession>
<reference evidence="2 3" key="1">
    <citation type="journal article" date="2013" name="Appl. Environ. Microbiol.">
        <title>Variation of the Virus-Related Elements within Syntenic Genomes of the Hyperthermophilic Archaeon Aeropyrum.</title>
        <authorList>
            <person name="Daifuku T."/>
            <person name="Yoshida T."/>
            <person name="Kitamura T."/>
            <person name="Kawaichi S."/>
            <person name="Inoue T."/>
            <person name="Nomura K."/>
            <person name="Yoshida Y."/>
            <person name="Kuno S."/>
            <person name="Sako Y."/>
        </authorList>
    </citation>
    <scope>NUCLEOTIDE SEQUENCE [LARGE SCALE GENOMIC DNA]</scope>
    <source>
        <strain evidence="2 3">SY1</strain>
    </source>
</reference>
<dbReference type="Proteomes" id="UP000016887">
    <property type="component" value="Chromosome"/>
</dbReference>